<feature type="domain" description="DUF7927" evidence="7">
    <location>
        <begin position="1833"/>
        <end position="1961"/>
    </location>
</feature>
<feature type="region of interest" description="Disordered" evidence="4">
    <location>
        <begin position="584"/>
        <end position="640"/>
    </location>
</feature>
<feature type="compositionally biased region" description="Polar residues" evidence="4">
    <location>
        <begin position="609"/>
        <end position="625"/>
    </location>
</feature>
<dbReference type="Pfam" id="PF25549">
    <property type="entry name" value="DUF7927"/>
    <property type="match status" value="6"/>
</dbReference>
<name>A0A3P3VSE9_9MICO</name>
<keyword evidence="5" id="KW-0472">Membrane</keyword>
<dbReference type="InterPro" id="IPR033764">
    <property type="entry name" value="Sdr_B"/>
</dbReference>
<feature type="compositionally biased region" description="Pro residues" evidence="4">
    <location>
        <begin position="1545"/>
        <end position="1555"/>
    </location>
</feature>
<dbReference type="InterPro" id="IPR057687">
    <property type="entry name" value="DUF7927"/>
</dbReference>
<dbReference type="OrthoDB" id="134475at2"/>
<evidence type="ECO:0000259" key="6">
    <source>
        <dbReference type="Pfam" id="PF17210"/>
    </source>
</evidence>
<evidence type="ECO:0000256" key="5">
    <source>
        <dbReference type="SAM" id="Phobius"/>
    </source>
</evidence>
<evidence type="ECO:0000256" key="1">
    <source>
        <dbReference type="ARBA" id="ARBA00004613"/>
    </source>
</evidence>
<feature type="region of interest" description="Disordered" evidence="4">
    <location>
        <begin position="1672"/>
        <end position="1712"/>
    </location>
</feature>
<dbReference type="NCBIfam" id="TIGR01451">
    <property type="entry name" value="B_ant_repeat"/>
    <property type="match status" value="4"/>
</dbReference>
<feature type="domain" description="DUF7927" evidence="7">
    <location>
        <begin position="1968"/>
        <end position="2099"/>
    </location>
</feature>
<dbReference type="Proteomes" id="UP000274391">
    <property type="component" value="Unassembled WGS sequence"/>
</dbReference>
<dbReference type="NCBIfam" id="TIGR04226">
    <property type="entry name" value="RrgB_K2N_iso_D2"/>
    <property type="match status" value="5"/>
</dbReference>
<evidence type="ECO:0000256" key="2">
    <source>
        <dbReference type="ARBA" id="ARBA00022525"/>
    </source>
</evidence>
<feature type="transmembrane region" description="Helical" evidence="5">
    <location>
        <begin position="2250"/>
        <end position="2270"/>
    </location>
</feature>
<feature type="domain" description="DUF7927" evidence="7">
    <location>
        <begin position="1564"/>
        <end position="1695"/>
    </location>
</feature>
<feature type="region of interest" description="Disordered" evidence="4">
    <location>
        <begin position="1807"/>
        <end position="1847"/>
    </location>
</feature>
<keyword evidence="9" id="KW-1185">Reference proteome</keyword>
<dbReference type="InterPro" id="IPR013783">
    <property type="entry name" value="Ig-like_fold"/>
</dbReference>
<keyword evidence="2" id="KW-0964">Secreted</keyword>
<feature type="compositionally biased region" description="Pro residues" evidence="4">
    <location>
        <begin position="2083"/>
        <end position="2093"/>
    </location>
</feature>
<dbReference type="GO" id="GO:0005576">
    <property type="term" value="C:extracellular region"/>
    <property type="evidence" value="ECO:0007669"/>
    <property type="project" value="UniProtKB-SubCell"/>
</dbReference>
<dbReference type="Gene3D" id="2.60.40.740">
    <property type="match status" value="6"/>
</dbReference>
<evidence type="ECO:0000256" key="4">
    <source>
        <dbReference type="SAM" id="MobiDB-lite"/>
    </source>
</evidence>
<feature type="compositionally biased region" description="Pro residues" evidence="4">
    <location>
        <begin position="1679"/>
        <end position="1689"/>
    </location>
</feature>
<feature type="region of interest" description="Disordered" evidence="4">
    <location>
        <begin position="1538"/>
        <end position="1573"/>
    </location>
</feature>
<comment type="subcellular location">
    <subcellularLocation>
        <location evidence="1">Secreted</location>
    </subcellularLocation>
</comment>
<dbReference type="SUPFAM" id="SSF117074">
    <property type="entry name" value="Hypothetical protein PA1324"/>
    <property type="match status" value="2"/>
</dbReference>
<feature type="domain" description="SD-repeat containing protein B" evidence="6">
    <location>
        <begin position="1255"/>
        <end position="1321"/>
    </location>
</feature>
<feature type="region of interest" description="Disordered" evidence="4">
    <location>
        <begin position="207"/>
        <end position="226"/>
    </location>
</feature>
<feature type="domain" description="DUF7927" evidence="7">
    <location>
        <begin position="1698"/>
        <end position="1829"/>
    </location>
</feature>
<feature type="domain" description="DUF7927" evidence="7">
    <location>
        <begin position="1426"/>
        <end position="1560"/>
    </location>
</feature>
<keyword evidence="5" id="KW-0812">Transmembrane</keyword>
<reference evidence="8 9" key="1">
    <citation type="submission" date="2018-11" db="EMBL/GenBank/DDBJ databases">
        <title>YIM 102482-1 draft genome.</title>
        <authorList>
            <person name="Li G."/>
            <person name="Jiang Y."/>
        </authorList>
    </citation>
    <scope>NUCLEOTIDE SEQUENCE [LARGE SCALE GENOMIC DNA]</scope>
    <source>
        <strain evidence="8 9">YIM 102482-1</strain>
    </source>
</reference>
<evidence type="ECO:0000313" key="8">
    <source>
        <dbReference type="EMBL" id="RRJ85560.1"/>
    </source>
</evidence>
<dbReference type="GO" id="GO:0005975">
    <property type="term" value="P:carbohydrate metabolic process"/>
    <property type="evidence" value="ECO:0007669"/>
    <property type="project" value="UniProtKB-ARBA"/>
</dbReference>
<proteinExistence type="predicted"/>
<evidence type="ECO:0000259" key="7">
    <source>
        <dbReference type="Pfam" id="PF25549"/>
    </source>
</evidence>
<organism evidence="8 9">
    <name type="scientific">Gulosibacter macacae</name>
    <dbReference type="NCBI Taxonomy" id="2488791"/>
    <lineage>
        <taxon>Bacteria</taxon>
        <taxon>Bacillati</taxon>
        <taxon>Actinomycetota</taxon>
        <taxon>Actinomycetes</taxon>
        <taxon>Micrococcales</taxon>
        <taxon>Microbacteriaceae</taxon>
        <taxon>Gulosibacter</taxon>
    </lineage>
</organism>
<feature type="compositionally biased region" description="Basic and acidic residues" evidence="4">
    <location>
        <begin position="1825"/>
        <end position="1840"/>
    </location>
</feature>
<dbReference type="EMBL" id="RQVS01000027">
    <property type="protein sequence ID" value="RRJ85560.1"/>
    <property type="molecule type" value="Genomic_DNA"/>
</dbReference>
<feature type="region of interest" description="Disordered" evidence="4">
    <location>
        <begin position="2071"/>
        <end position="2117"/>
    </location>
</feature>
<evidence type="ECO:0000256" key="3">
    <source>
        <dbReference type="ARBA" id="ARBA00022729"/>
    </source>
</evidence>
<protein>
    <submittedName>
        <fullName evidence="8">DUF11 domain-containing protein</fullName>
    </submittedName>
</protein>
<feature type="domain" description="DUF7927" evidence="7">
    <location>
        <begin position="2103"/>
        <end position="2238"/>
    </location>
</feature>
<dbReference type="PANTHER" id="PTHR34819">
    <property type="entry name" value="LARGE CYSTEINE-RICH PERIPLASMIC PROTEIN OMCB"/>
    <property type="match status" value="1"/>
</dbReference>
<dbReference type="InterPro" id="IPR051172">
    <property type="entry name" value="Chlamydia_OmcB"/>
</dbReference>
<keyword evidence="5" id="KW-1133">Transmembrane helix</keyword>
<feature type="region of interest" description="Disordered" evidence="4">
    <location>
        <begin position="1344"/>
        <end position="1369"/>
    </location>
</feature>
<feature type="compositionally biased region" description="Pro residues" evidence="4">
    <location>
        <begin position="1814"/>
        <end position="1824"/>
    </location>
</feature>
<keyword evidence="3" id="KW-0732">Signal</keyword>
<accession>A0A3P3VSE9</accession>
<gene>
    <name evidence="8" type="ORF">EG850_12950</name>
</gene>
<dbReference type="InterPro" id="IPR026466">
    <property type="entry name" value="Fim_isopep_form_D2_dom"/>
</dbReference>
<evidence type="ECO:0000313" key="9">
    <source>
        <dbReference type="Proteomes" id="UP000274391"/>
    </source>
</evidence>
<comment type="caution">
    <text evidence="8">The sequence shown here is derived from an EMBL/GenBank/DDBJ whole genome shotgun (WGS) entry which is preliminary data.</text>
</comment>
<dbReference type="Gene3D" id="2.60.40.10">
    <property type="entry name" value="Immunoglobulins"/>
    <property type="match status" value="2"/>
</dbReference>
<dbReference type="PANTHER" id="PTHR34819:SF3">
    <property type="entry name" value="CELL SURFACE PROTEIN"/>
    <property type="match status" value="1"/>
</dbReference>
<sequence>MKQKQLLNKRRSKIGRNLKAQGGKTLALATAVLVAFGVGMPSAAIAAPGDLAHGVIHVDSNNNGAVNTSQPTGENDTPLAGVKVTLIGADPTQKAETTTDADGNWSFKTADVSGIAGPYTVMINADGLGGDNYLTPTAKTAGVNDFERVVDNSDANATQKSIATIPADANDVELNALVYPTWSTDVIAMNDPDGFGGYTIYTGTAPFDADDSEPGQDAGDGNNRVRTSDVINHSWSINASAEQDLGSSFDAWFEQELVLEPGAVATFGQMPNSCGTGSEILALPSGDVLQPRQDPPSGTTSVVLKCNLGATSVDKANHQLDTQVFVSGSSENGATFTTNVRTYGADENGVTTARPDGPHEFGPFEITAAPRYDIEKQRPWVWQLGTKTVDVNGTPTEMRGYEVSYSINITTDRTVGNEAFEQPVTFEDALWANTADGSNTLKTPFKWYMMHCGPDGLNAQNTSVGPGGSTVYGKVGTPIFGGGVTTAENSVVDSGTCSYERVGDADTGNYKFTLDGIDTSGSSYPTKSQNGTALAADKFYVAAYTVRVFIPFDEVDAMNDVMGDYTGKVNIWNRVGDFDPKGKSGASNYGSADEPGYCEAGPSDDRSSNCDTMPDGTSRSNNVSGPANIEISPGNGGKTLVDQRMSWNMREANMPESAGQAGAGQVQPGQAFTSKVQALFNFDTPDVEMIDVWDNSMMKLAPFNADKPNDPNDTSGPVIPDDLYSVGTNTVNGDNRDVALAYQDNFTFKYAHVNLTDDVARDTANNGNFDSDQARYEGDWTNQATAASGTNSITEDASITWYDNPNDVPGGIDEVNAVWMKTKDGYKAPAGYRLQMLTVLEQRNTYYGGPNDGEEIPAGTIAANFGNIKSPTYGAGDWVVKNHPYVPGSGTTNDGTYGSDVKHAFGDRWTLTRATMAITKYTIEGTVNGEDATGASDIGVTGSAKAGTPVIWQIDPSLSAVSDDPAPVNNVTVTDTLPKGVEYDAAGTEELGTTMPSSVTVNANGTTTLVWQLGTLTPNEPIGSFKVATHVDPFQANNSSLVNKVNIKADGIIAVQQSHNDDHTVTVTQPGGLQLKKTVDAPLDLQDKDQVYTLQVKNFAEALRYAAPTVIDVLPYNGDKVNSANVNRNPASDYEGTSKLDAAPTADVDGTFYYTTIDPANVPQNLNDDIDPSIWSTTFTADATAFKFVAANRLGNVNEGTSSGLKITFKTNQADNAAGDLYANRFTAFSETASKDGVFQLLTSNQVLVRVVGFSLGDLIWLDTDDDGKYTAGTDTVAPEGVKVNVYNEAGDKVGETTTNADGRWVINDLPEGKYYAEIPASEFAAGDETTPAGPLAGYIAQDKGYEADPNNDANEGTDHNGAQQSDGSVKTGLITLSATVNGSTITGDEPTDDNTGGMTVTPGTTDDFTNFTLDMALKTKPVPGYEFTKTSDPESGTAVNPGDTITYTLTGTNSGETTLSPVVITDDLSNVLNNATYNGDAVAQIDGVDAASQPSVNGTTLTWLSLLQSLQPGQSVRVTYSVTLNDDAAGVLVNNHAESTATPPGEPPITPPPGETEHPTPGYEFDKTSDPVSGSTVVAGDDITYTITGENTGKTDLEVEITDDLTKVLEFSTIKSEPVAVIEGADNVPAAERDGNALSWNGTLKPGETVTVTYTVTVGEGHEGKILNNHAESEATPPGLPPITPPPVETEHPIPGYEFAKSSDPASGTAVAPGSTVTYTLTGENTGATALDPVLITDDLSNVLNNAELTIDPVATIDGEDSVPAPVVDGTALTWTGSLEVGQSVTITYTVTLNDDANGVLINNHAESEATPPGKPPITPPPGETEHPTPDYEFTKSSDPESGTTVVPGETITYTLTGSNTGKTVLDPVMITDDLSKVLNHANITIDPVATIEGEDSVPQPSVDGTDLKWTGSLKEGQSVKITYTVTLNDDAVGVIVNNHAESEATPPGLPPITPPEVETWHPTPGYTFMKTADPVSGTAVQAGDEITYTLTGTNSGETVLDPVNITDDLSQVLEFAELTGQPTATIDGTETSAPSIDGTTLAWSGKLEKGEQVQVVYTVKVKAGFEGKTLNNHAESDATPPGKPPITPPPVETEHPIPGFTIDKTSDPASGSKVKPGSVVTYTVTGTNTGATKLDPVNITDDLSKVLNHSALSGTPSATIIAADGTETSATAPVLVGTTLKWSGTLEIGDRVELNYSVKVNENAKDVKLYNLVVGNAAPPGLPPITPPPAETEHEVLPPSLPVTGGTLAGGAIALALILGLGGGALLLSRRRNRVVAGTEGGNA</sequence>
<dbReference type="Pfam" id="PF17210">
    <property type="entry name" value="SdrD_B"/>
    <property type="match status" value="1"/>
</dbReference>
<dbReference type="InterPro" id="IPR047589">
    <property type="entry name" value="DUF11_rpt"/>
</dbReference>